<dbReference type="PANTHER" id="PTHR47723">
    <property type="entry name" value="OS05G0353850 PROTEIN"/>
    <property type="match status" value="1"/>
</dbReference>
<comment type="caution">
    <text evidence="2">The sequence shown here is derived from an EMBL/GenBank/DDBJ whole genome shotgun (WGS) entry which is preliminary data.</text>
</comment>
<keyword evidence="3" id="KW-1185">Reference proteome</keyword>
<evidence type="ECO:0000313" key="3">
    <source>
        <dbReference type="Proteomes" id="UP000593575"/>
    </source>
</evidence>
<dbReference type="InterPro" id="IPR053151">
    <property type="entry name" value="RNase_H-like"/>
</dbReference>
<dbReference type="EMBL" id="JABFAE010000008">
    <property type="protein sequence ID" value="MBA0835174.1"/>
    <property type="molecule type" value="Genomic_DNA"/>
</dbReference>
<dbReference type="InterPro" id="IPR012337">
    <property type="entry name" value="RNaseH-like_sf"/>
</dbReference>
<dbReference type="SUPFAM" id="SSF53098">
    <property type="entry name" value="Ribonuclease H-like"/>
    <property type="match status" value="1"/>
</dbReference>
<dbReference type="InterPro" id="IPR036397">
    <property type="entry name" value="RNaseH_sf"/>
</dbReference>
<protein>
    <recommendedName>
        <fullName evidence="1">RNase H type-1 domain-containing protein</fullName>
    </recommendedName>
</protein>
<dbReference type="PANTHER" id="PTHR47723:SF19">
    <property type="entry name" value="POLYNUCLEOTIDYL TRANSFERASE, RIBONUCLEASE H-LIKE SUPERFAMILY PROTEIN"/>
    <property type="match status" value="1"/>
</dbReference>
<dbReference type="GO" id="GO:0004523">
    <property type="term" value="F:RNA-DNA hybrid ribonuclease activity"/>
    <property type="evidence" value="ECO:0007669"/>
    <property type="project" value="InterPro"/>
</dbReference>
<dbReference type="Proteomes" id="UP000593575">
    <property type="component" value="Unassembled WGS sequence"/>
</dbReference>
<feature type="domain" description="RNase H type-1" evidence="1">
    <location>
        <begin position="73"/>
        <end position="168"/>
    </location>
</feature>
<organism evidence="2 3">
    <name type="scientific">Gossypium armourianum</name>
    <dbReference type="NCBI Taxonomy" id="34283"/>
    <lineage>
        <taxon>Eukaryota</taxon>
        <taxon>Viridiplantae</taxon>
        <taxon>Streptophyta</taxon>
        <taxon>Embryophyta</taxon>
        <taxon>Tracheophyta</taxon>
        <taxon>Spermatophyta</taxon>
        <taxon>Magnoliopsida</taxon>
        <taxon>eudicotyledons</taxon>
        <taxon>Gunneridae</taxon>
        <taxon>Pentapetalae</taxon>
        <taxon>rosids</taxon>
        <taxon>malvids</taxon>
        <taxon>Malvales</taxon>
        <taxon>Malvaceae</taxon>
        <taxon>Malvoideae</taxon>
        <taxon>Gossypium</taxon>
    </lineage>
</organism>
<dbReference type="Pfam" id="PF13456">
    <property type="entry name" value="RVT_3"/>
    <property type="match status" value="1"/>
</dbReference>
<dbReference type="InterPro" id="IPR044730">
    <property type="entry name" value="RNase_H-like_dom_plant"/>
</dbReference>
<dbReference type="InterPro" id="IPR002156">
    <property type="entry name" value="RNaseH_domain"/>
</dbReference>
<reference evidence="2 3" key="1">
    <citation type="journal article" date="2019" name="Genome Biol. Evol.">
        <title>Insights into the evolution of the New World diploid cottons (Gossypium, subgenus Houzingenia) based on genome sequencing.</title>
        <authorList>
            <person name="Grover C.E."/>
            <person name="Arick M.A. 2nd"/>
            <person name="Thrash A."/>
            <person name="Conover J.L."/>
            <person name="Sanders W.S."/>
            <person name="Peterson D.G."/>
            <person name="Frelichowski J.E."/>
            <person name="Scheffler J.A."/>
            <person name="Scheffler B.E."/>
            <person name="Wendel J.F."/>
        </authorList>
    </citation>
    <scope>NUCLEOTIDE SEQUENCE [LARGE SCALE GENOMIC DNA]</scope>
    <source>
        <strain evidence="2">6</strain>
        <tissue evidence="2">Leaf</tissue>
    </source>
</reference>
<dbReference type="Gene3D" id="3.30.420.10">
    <property type="entry name" value="Ribonuclease H-like superfamily/Ribonuclease H"/>
    <property type="match status" value="1"/>
</dbReference>
<dbReference type="AlphaFoldDB" id="A0A7J9JLY4"/>
<sequence>MHKSPQRAKQFLWLVLKGKLLTNEELVKRNITWDPRYSIVHILDADQHMKFVAGSLELNTHWQALALGWIKINCDTTVHSNSNEASIGGLIRDHYGNWMAGFSGYLGLSSMLRAESHAIWEGLLVAWFRQVIVESDCADAGTLINSSSQASSVLAVVNSIKELCNRQWTM</sequence>
<evidence type="ECO:0000259" key="1">
    <source>
        <dbReference type="Pfam" id="PF13456"/>
    </source>
</evidence>
<dbReference type="GO" id="GO:0003676">
    <property type="term" value="F:nucleic acid binding"/>
    <property type="evidence" value="ECO:0007669"/>
    <property type="project" value="InterPro"/>
</dbReference>
<gene>
    <name evidence="2" type="ORF">Goarm_007469</name>
</gene>
<proteinExistence type="predicted"/>
<evidence type="ECO:0000313" key="2">
    <source>
        <dbReference type="EMBL" id="MBA0835174.1"/>
    </source>
</evidence>
<name>A0A7J9JLY4_9ROSI</name>
<dbReference type="CDD" id="cd06222">
    <property type="entry name" value="RNase_H_like"/>
    <property type="match status" value="1"/>
</dbReference>
<accession>A0A7J9JLY4</accession>